<feature type="region of interest" description="Disordered" evidence="1">
    <location>
        <begin position="1"/>
        <end position="56"/>
    </location>
</feature>
<gene>
    <name evidence="2" type="ORF">PGT21_026507</name>
</gene>
<evidence type="ECO:0000313" key="3">
    <source>
        <dbReference type="Proteomes" id="UP000324748"/>
    </source>
</evidence>
<evidence type="ECO:0000313" key="2">
    <source>
        <dbReference type="EMBL" id="KAA1084394.1"/>
    </source>
</evidence>
<proteinExistence type="predicted"/>
<accession>A0A5B0N7F9</accession>
<comment type="caution">
    <text evidence="2">The sequence shown here is derived from an EMBL/GenBank/DDBJ whole genome shotgun (WGS) entry which is preliminary data.</text>
</comment>
<feature type="compositionally biased region" description="Basic residues" evidence="1">
    <location>
        <begin position="1"/>
        <end position="10"/>
    </location>
</feature>
<name>A0A5B0N7F9_PUCGR</name>
<evidence type="ECO:0000256" key="1">
    <source>
        <dbReference type="SAM" id="MobiDB-lite"/>
    </source>
</evidence>
<dbReference type="Proteomes" id="UP000324748">
    <property type="component" value="Unassembled WGS sequence"/>
</dbReference>
<reference evidence="2 3" key="1">
    <citation type="submission" date="2019-05" db="EMBL/GenBank/DDBJ databases">
        <title>Emergence of the Ug99 lineage of the wheat stem rust pathogen through somatic hybridization.</title>
        <authorList>
            <person name="Li F."/>
            <person name="Upadhyaya N.M."/>
            <person name="Sperschneider J."/>
            <person name="Matny O."/>
            <person name="Nguyen-Phuc H."/>
            <person name="Mago R."/>
            <person name="Raley C."/>
            <person name="Miller M.E."/>
            <person name="Silverstein K.A.T."/>
            <person name="Henningsen E."/>
            <person name="Hirsch C.D."/>
            <person name="Visser B."/>
            <person name="Pretorius Z.A."/>
            <person name="Steffenson B.J."/>
            <person name="Schwessinger B."/>
            <person name="Dodds P.N."/>
            <person name="Figueroa M."/>
        </authorList>
    </citation>
    <scope>NUCLEOTIDE SEQUENCE [LARGE SCALE GENOMIC DNA]</scope>
    <source>
        <strain evidence="2">21-0</strain>
    </source>
</reference>
<sequence length="100" mass="11685">MVTKRYQKKKRTEEGRGGEVCRRDCDTGRTRKGGEGERGREKPKRTNNQKKEKATRKEEGFFVVVIFEEEQGVGITRGGKQRRGTKKEFNKNWTIYIIGF</sequence>
<dbReference type="EMBL" id="VSWC01000118">
    <property type="protein sequence ID" value="KAA1084394.1"/>
    <property type="molecule type" value="Genomic_DNA"/>
</dbReference>
<organism evidence="2 3">
    <name type="scientific">Puccinia graminis f. sp. tritici</name>
    <dbReference type="NCBI Taxonomy" id="56615"/>
    <lineage>
        <taxon>Eukaryota</taxon>
        <taxon>Fungi</taxon>
        <taxon>Dikarya</taxon>
        <taxon>Basidiomycota</taxon>
        <taxon>Pucciniomycotina</taxon>
        <taxon>Pucciniomycetes</taxon>
        <taxon>Pucciniales</taxon>
        <taxon>Pucciniaceae</taxon>
        <taxon>Puccinia</taxon>
    </lineage>
</organism>
<protein>
    <submittedName>
        <fullName evidence="2">Uncharacterized protein</fullName>
    </submittedName>
</protein>
<keyword evidence="3" id="KW-1185">Reference proteome</keyword>
<dbReference type="AlphaFoldDB" id="A0A5B0N7F9"/>
<feature type="compositionally biased region" description="Basic and acidic residues" evidence="1">
    <location>
        <begin position="11"/>
        <end position="40"/>
    </location>
</feature>